<dbReference type="Proteomes" id="UP000474718">
    <property type="component" value="Unassembled WGS sequence"/>
</dbReference>
<dbReference type="AlphaFoldDB" id="A0AAQ1RUR7"/>
<dbReference type="CDD" id="cd07377">
    <property type="entry name" value="WHTH_GntR"/>
    <property type="match status" value="1"/>
</dbReference>
<evidence type="ECO:0000256" key="1">
    <source>
        <dbReference type="ARBA" id="ARBA00023015"/>
    </source>
</evidence>
<evidence type="ECO:0000256" key="2">
    <source>
        <dbReference type="ARBA" id="ARBA00023125"/>
    </source>
</evidence>
<dbReference type="InterPro" id="IPR036390">
    <property type="entry name" value="WH_DNA-bd_sf"/>
</dbReference>
<feature type="domain" description="HTH gntR-type" evidence="4">
    <location>
        <begin position="254"/>
        <end position="322"/>
    </location>
</feature>
<evidence type="ECO:0000256" key="3">
    <source>
        <dbReference type="ARBA" id="ARBA00023163"/>
    </source>
</evidence>
<organism evidence="6 7">
    <name type="scientific">Bittarella massiliensis</name>
    <name type="common">ex Durand et al. 2017</name>
    <dbReference type="NCBI Taxonomy" id="1720313"/>
    <lineage>
        <taxon>Bacteria</taxon>
        <taxon>Bacillati</taxon>
        <taxon>Bacillota</taxon>
        <taxon>Clostridia</taxon>
        <taxon>Eubacteriales</taxon>
        <taxon>Oscillospiraceae</taxon>
        <taxon>Bittarella (ex Durand et al. 2017)</taxon>
    </lineage>
</organism>
<evidence type="ECO:0000313" key="5">
    <source>
        <dbReference type="EMBL" id="MZL68577.1"/>
    </source>
</evidence>
<dbReference type="EMBL" id="FQVY01000001">
    <property type="protein sequence ID" value="SHF65744.1"/>
    <property type="molecule type" value="Genomic_DNA"/>
</dbReference>
<dbReference type="GO" id="GO:0003677">
    <property type="term" value="F:DNA binding"/>
    <property type="evidence" value="ECO:0007669"/>
    <property type="project" value="UniProtKB-KW"/>
</dbReference>
<keyword evidence="2" id="KW-0238">DNA-binding</keyword>
<dbReference type="Pfam" id="PF00392">
    <property type="entry name" value="GntR"/>
    <property type="match status" value="2"/>
</dbReference>
<dbReference type="Proteomes" id="UP000184089">
    <property type="component" value="Unassembled WGS sequence"/>
</dbReference>
<keyword evidence="1" id="KW-0805">Transcription regulation</keyword>
<dbReference type="EMBL" id="WWVX01000001">
    <property type="protein sequence ID" value="MZL68577.1"/>
    <property type="molecule type" value="Genomic_DNA"/>
</dbReference>
<accession>A0AAQ1RUR7</accession>
<feature type="domain" description="HTH gntR-type" evidence="4">
    <location>
        <begin position="5"/>
        <end position="73"/>
    </location>
</feature>
<dbReference type="Gene3D" id="1.10.10.10">
    <property type="entry name" value="Winged helix-like DNA-binding domain superfamily/Winged helix DNA-binding domain"/>
    <property type="match status" value="2"/>
</dbReference>
<protein>
    <submittedName>
        <fullName evidence="5">GntR family transcriptional regulator</fullName>
    </submittedName>
    <submittedName>
        <fullName evidence="6">Regulatory protein, gntR family</fullName>
    </submittedName>
</protein>
<dbReference type="PANTHER" id="PTHR43537:SF5">
    <property type="entry name" value="UXU OPERON TRANSCRIPTIONAL REGULATOR"/>
    <property type="match status" value="1"/>
</dbReference>
<proteinExistence type="predicted"/>
<reference evidence="7" key="1">
    <citation type="submission" date="2016-11" db="EMBL/GenBank/DDBJ databases">
        <authorList>
            <person name="Jaros S."/>
            <person name="Januszkiewicz K."/>
            <person name="Wedrychowicz H."/>
        </authorList>
    </citation>
    <scope>NUCLEOTIDE SEQUENCE [LARGE SCALE GENOMIC DNA]</scope>
    <source>
        <strain evidence="7">DSM 4029</strain>
    </source>
</reference>
<dbReference type="SUPFAM" id="SSF46785">
    <property type="entry name" value="Winged helix' DNA-binding domain"/>
    <property type="match status" value="2"/>
</dbReference>
<reference evidence="6" key="2">
    <citation type="submission" date="2016-11" db="EMBL/GenBank/DDBJ databases">
        <authorList>
            <person name="Varghese N."/>
            <person name="Submissions S."/>
        </authorList>
    </citation>
    <scope>NUCLEOTIDE SEQUENCE</scope>
    <source>
        <strain evidence="6">DSM 4029</strain>
    </source>
</reference>
<evidence type="ECO:0000313" key="7">
    <source>
        <dbReference type="Proteomes" id="UP000184089"/>
    </source>
</evidence>
<dbReference type="InterPro" id="IPR036388">
    <property type="entry name" value="WH-like_DNA-bd_sf"/>
</dbReference>
<reference evidence="5 8" key="3">
    <citation type="journal article" date="2019" name="Nat. Med.">
        <title>A library of human gut bacterial isolates paired with longitudinal multiomics data enables mechanistic microbiome research.</title>
        <authorList>
            <person name="Poyet M."/>
            <person name="Groussin M."/>
            <person name="Gibbons S.M."/>
            <person name="Avila-Pacheco J."/>
            <person name="Jiang X."/>
            <person name="Kearney S.M."/>
            <person name="Perrotta A.R."/>
            <person name="Berdy B."/>
            <person name="Zhao S."/>
            <person name="Lieberman T.D."/>
            <person name="Swanson P.K."/>
            <person name="Smith M."/>
            <person name="Roesemann S."/>
            <person name="Alexander J.E."/>
            <person name="Rich S.A."/>
            <person name="Livny J."/>
            <person name="Vlamakis H."/>
            <person name="Clish C."/>
            <person name="Bullock K."/>
            <person name="Deik A."/>
            <person name="Scott J."/>
            <person name="Pierce K.A."/>
            <person name="Xavier R.J."/>
            <person name="Alm E.J."/>
        </authorList>
    </citation>
    <scope>NUCLEOTIDE SEQUENCE [LARGE SCALE GENOMIC DNA]</scope>
    <source>
        <strain evidence="5 8">BIOML-A2</strain>
    </source>
</reference>
<gene>
    <name evidence="5" type="ORF">GT747_02145</name>
    <name evidence="6" type="ORF">SAMN05444424_0224</name>
</gene>
<dbReference type="InterPro" id="IPR000524">
    <property type="entry name" value="Tscrpt_reg_HTH_GntR"/>
</dbReference>
<evidence type="ECO:0000259" key="4">
    <source>
        <dbReference type="PROSITE" id="PS50949"/>
    </source>
</evidence>
<sequence length="485" mass="54165">MNEKMTLFAYLHGALVGEIETGRIRCGESLPSAKKLCERYRVGIRTVRDVLAALREEGYIKTEERRCAVVIYREDVSRENQRAIRALLARRSSVMEMYQTLAILTPPIFSFGARCSGERMLRQLQRGYQKVGTASPKENWRASSAALHRLLSRCGSPLLGELYSSMELYTQVPVFEGYQNPYLEAIRQNPAGFSTALAALAEGPPERVEQCFGQMYRNVGLQVERYLQTLAADHPQVEEDPASAFRWDAEKGRVCTYTEIGRDLLDGIRAGVYPDGSFLPPAAALAQRYGVSLSTLRQALEMLRQLGLVEVYNGRGTQVTLGRMQLSEESVCQAGNRRDALLYLQGMQFMVLVLPRVAHLAFPHMERGVAQRVVQAAKGGGESPLTPLIAAVIEAIPLASLRQIVEQTNRLLQRGAFLFYLQGRRAQRNIRAVFHICVEAANALQAGEEAMFVQKLTDCYRLIFERAWQRFVEAGLSGAAEIALP</sequence>
<comment type="caution">
    <text evidence="6">The sequence shown here is derived from an EMBL/GenBank/DDBJ whole genome shotgun (WGS) entry which is preliminary data.</text>
</comment>
<name>A0AAQ1RUR7_9FIRM</name>
<evidence type="ECO:0000313" key="6">
    <source>
        <dbReference type="EMBL" id="SHF65744.1"/>
    </source>
</evidence>
<dbReference type="SMART" id="SM00345">
    <property type="entry name" value="HTH_GNTR"/>
    <property type="match status" value="2"/>
</dbReference>
<dbReference type="RefSeq" id="WP_044992496.1">
    <property type="nucleotide sequence ID" value="NZ_FQVY01000001.1"/>
</dbReference>
<dbReference type="PROSITE" id="PS50949">
    <property type="entry name" value="HTH_GNTR"/>
    <property type="match status" value="2"/>
</dbReference>
<evidence type="ECO:0000313" key="8">
    <source>
        <dbReference type="Proteomes" id="UP000474718"/>
    </source>
</evidence>
<dbReference type="GO" id="GO:0003700">
    <property type="term" value="F:DNA-binding transcription factor activity"/>
    <property type="evidence" value="ECO:0007669"/>
    <property type="project" value="InterPro"/>
</dbReference>
<dbReference type="PANTHER" id="PTHR43537">
    <property type="entry name" value="TRANSCRIPTIONAL REGULATOR, GNTR FAMILY"/>
    <property type="match status" value="1"/>
</dbReference>
<keyword evidence="8" id="KW-1185">Reference proteome</keyword>
<keyword evidence="3" id="KW-0804">Transcription</keyword>